<proteinExistence type="predicted"/>
<evidence type="ECO:0000313" key="1">
    <source>
        <dbReference type="EMBL" id="KAJ2003938.1"/>
    </source>
</evidence>
<reference evidence="1" key="1">
    <citation type="submission" date="2022-07" db="EMBL/GenBank/DDBJ databases">
        <title>Phylogenomic reconstructions and comparative analyses of Kickxellomycotina fungi.</title>
        <authorList>
            <person name="Reynolds N.K."/>
            <person name="Stajich J.E."/>
            <person name="Barry K."/>
            <person name="Grigoriev I.V."/>
            <person name="Crous P."/>
            <person name="Smith M.E."/>
        </authorList>
    </citation>
    <scope>NUCLEOTIDE SEQUENCE</scope>
    <source>
        <strain evidence="1">IMI 214461</strain>
    </source>
</reference>
<dbReference type="AlphaFoldDB" id="A0A9W8BE86"/>
<evidence type="ECO:0000313" key="2">
    <source>
        <dbReference type="Proteomes" id="UP001150907"/>
    </source>
</evidence>
<name>A0A9W8BE86_9FUNG</name>
<accession>A0A9W8BE86</accession>
<protein>
    <submittedName>
        <fullName evidence="1">Uncharacterized protein</fullName>
    </submittedName>
</protein>
<feature type="non-terminal residue" evidence="1">
    <location>
        <position position="54"/>
    </location>
</feature>
<sequence>MLSSINSTPAAQHRTAAMLSMAEAKLEERRTAIYSALVDHGKSMDFYMLMDMLG</sequence>
<dbReference type="EMBL" id="JANBQF010000186">
    <property type="protein sequence ID" value="KAJ2003938.1"/>
    <property type="molecule type" value="Genomic_DNA"/>
</dbReference>
<organism evidence="1 2">
    <name type="scientific">Coemansia thaxteri</name>
    <dbReference type="NCBI Taxonomy" id="2663907"/>
    <lineage>
        <taxon>Eukaryota</taxon>
        <taxon>Fungi</taxon>
        <taxon>Fungi incertae sedis</taxon>
        <taxon>Zoopagomycota</taxon>
        <taxon>Kickxellomycotina</taxon>
        <taxon>Kickxellomycetes</taxon>
        <taxon>Kickxellales</taxon>
        <taxon>Kickxellaceae</taxon>
        <taxon>Coemansia</taxon>
    </lineage>
</organism>
<dbReference type="Proteomes" id="UP001150907">
    <property type="component" value="Unassembled WGS sequence"/>
</dbReference>
<comment type="caution">
    <text evidence="1">The sequence shown here is derived from an EMBL/GenBank/DDBJ whole genome shotgun (WGS) entry which is preliminary data.</text>
</comment>
<gene>
    <name evidence="1" type="ORF">H4R26_002796</name>
</gene>
<keyword evidence="2" id="KW-1185">Reference proteome</keyword>